<keyword evidence="2" id="KW-0472">Membrane</keyword>
<reference evidence="3 4" key="1">
    <citation type="submission" date="2024-04" db="EMBL/GenBank/DDBJ databases">
        <authorList>
            <consortium name="Genoscope - CEA"/>
            <person name="William W."/>
        </authorList>
    </citation>
    <scope>NUCLEOTIDE SEQUENCE [LARGE SCALE GENOMIC DNA]</scope>
</reference>
<dbReference type="Proteomes" id="UP001497497">
    <property type="component" value="Unassembled WGS sequence"/>
</dbReference>
<comment type="caution">
    <text evidence="3">The sequence shown here is derived from an EMBL/GenBank/DDBJ whole genome shotgun (WGS) entry which is preliminary data.</text>
</comment>
<feature type="region of interest" description="Disordered" evidence="1">
    <location>
        <begin position="1"/>
        <end position="27"/>
    </location>
</feature>
<evidence type="ECO:0000256" key="2">
    <source>
        <dbReference type="SAM" id="Phobius"/>
    </source>
</evidence>
<keyword evidence="2" id="KW-0812">Transmembrane</keyword>
<dbReference type="AlphaFoldDB" id="A0AAV2H1Z8"/>
<protein>
    <submittedName>
        <fullName evidence="3">Uncharacterized protein</fullName>
    </submittedName>
</protein>
<dbReference type="EMBL" id="CAXITT010000013">
    <property type="protein sequence ID" value="CAL1527191.1"/>
    <property type="molecule type" value="Genomic_DNA"/>
</dbReference>
<name>A0AAV2H1Z8_LYMST</name>
<evidence type="ECO:0000313" key="3">
    <source>
        <dbReference type="EMBL" id="CAL1527191.1"/>
    </source>
</evidence>
<keyword evidence="4" id="KW-1185">Reference proteome</keyword>
<proteinExistence type="predicted"/>
<keyword evidence="2" id="KW-1133">Transmembrane helix</keyword>
<organism evidence="3 4">
    <name type="scientific">Lymnaea stagnalis</name>
    <name type="common">Great pond snail</name>
    <name type="synonym">Helix stagnalis</name>
    <dbReference type="NCBI Taxonomy" id="6523"/>
    <lineage>
        <taxon>Eukaryota</taxon>
        <taxon>Metazoa</taxon>
        <taxon>Spiralia</taxon>
        <taxon>Lophotrochozoa</taxon>
        <taxon>Mollusca</taxon>
        <taxon>Gastropoda</taxon>
        <taxon>Heterobranchia</taxon>
        <taxon>Euthyneura</taxon>
        <taxon>Panpulmonata</taxon>
        <taxon>Hygrophila</taxon>
        <taxon>Lymnaeoidea</taxon>
        <taxon>Lymnaeidae</taxon>
        <taxon>Lymnaea</taxon>
    </lineage>
</organism>
<accession>A0AAV2H1Z8</accession>
<feature type="compositionally biased region" description="Polar residues" evidence="1">
    <location>
        <begin position="16"/>
        <end position="27"/>
    </location>
</feature>
<evidence type="ECO:0000313" key="4">
    <source>
        <dbReference type="Proteomes" id="UP001497497"/>
    </source>
</evidence>
<feature type="transmembrane region" description="Helical" evidence="2">
    <location>
        <begin position="54"/>
        <end position="76"/>
    </location>
</feature>
<gene>
    <name evidence="3" type="ORF">GSLYS_00001368001</name>
</gene>
<evidence type="ECO:0000256" key="1">
    <source>
        <dbReference type="SAM" id="MobiDB-lite"/>
    </source>
</evidence>
<sequence length="106" mass="11670">MFMEDEFPQEDGQPQYLGSSMEPGNTLNVPTLLQENVTAPNPISETEEISRMMIGVYTTVGVLCLGLIILIVTFLAKKVLRNSWPMYVFLGSPNAVHPSTPQNSPS</sequence>